<sequence>MCVCAILPCLTARCAMFCCSLSAAPSQILAVCLRLRISRLSVSVRRPPPSFSVPFYLFFWPLSLSVSLSPSMLSLLLGIATKK</sequence>
<gene>
    <name evidence="3" type="ORF">BCR43DRAFT_489433</name>
</gene>
<organism evidence="3 4">
    <name type="scientific">Syncephalastrum racemosum</name>
    <name type="common">Filamentous fungus</name>
    <dbReference type="NCBI Taxonomy" id="13706"/>
    <lineage>
        <taxon>Eukaryota</taxon>
        <taxon>Fungi</taxon>
        <taxon>Fungi incertae sedis</taxon>
        <taxon>Mucoromycota</taxon>
        <taxon>Mucoromycotina</taxon>
        <taxon>Mucoromycetes</taxon>
        <taxon>Mucorales</taxon>
        <taxon>Syncephalastraceae</taxon>
        <taxon>Syncephalastrum</taxon>
    </lineage>
</organism>
<evidence type="ECO:0008006" key="5">
    <source>
        <dbReference type="Google" id="ProtNLM"/>
    </source>
</evidence>
<dbReference type="Proteomes" id="UP000242180">
    <property type="component" value="Unassembled WGS sequence"/>
</dbReference>
<feature type="signal peptide" evidence="2">
    <location>
        <begin position="1"/>
        <end position="30"/>
    </location>
</feature>
<evidence type="ECO:0000256" key="1">
    <source>
        <dbReference type="SAM" id="Phobius"/>
    </source>
</evidence>
<comment type="caution">
    <text evidence="3">The sequence shown here is derived from an EMBL/GenBank/DDBJ whole genome shotgun (WGS) entry which is preliminary data.</text>
</comment>
<protein>
    <recommendedName>
        <fullName evidence="5">Secreted protein</fullName>
    </recommendedName>
</protein>
<keyword evidence="1" id="KW-0472">Membrane</keyword>
<evidence type="ECO:0000256" key="2">
    <source>
        <dbReference type="SAM" id="SignalP"/>
    </source>
</evidence>
<name>A0A1X2HE89_SYNRA</name>
<keyword evidence="2" id="KW-0732">Signal</keyword>
<keyword evidence="1" id="KW-0812">Transmembrane</keyword>
<dbReference type="AlphaFoldDB" id="A0A1X2HE89"/>
<keyword evidence="4" id="KW-1185">Reference proteome</keyword>
<proteinExistence type="predicted"/>
<feature type="chain" id="PRO_5012530054" description="Secreted protein" evidence="2">
    <location>
        <begin position="31"/>
        <end position="83"/>
    </location>
</feature>
<dbReference type="EMBL" id="MCGN01000004">
    <property type="protein sequence ID" value="ORY97220.1"/>
    <property type="molecule type" value="Genomic_DNA"/>
</dbReference>
<keyword evidence="1" id="KW-1133">Transmembrane helix</keyword>
<evidence type="ECO:0000313" key="4">
    <source>
        <dbReference type="Proteomes" id="UP000242180"/>
    </source>
</evidence>
<reference evidence="3 4" key="1">
    <citation type="submission" date="2016-07" db="EMBL/GenBank/DDBJ databases">
        <title>Pervasive Adenine N6-methylation of Active Genes in Fungi.</title>
        <authorList>
            <consortium name="DOE Joint Genome Institute"/>
            <person name="Mondo S.J."/>
            <person name="Dannebaum R.O."/>
            <person name="Kuo R.C."/>
            <person name="Labutti K."/>
            <person name="Haridas S."/>
            <person name="Kuo A."/>
            <person name="Salamov A."/>
            <person name="Ahrendt S.R."/>
            <person name="Lipzen A."/>
            <person name="Sullivan W."/>
            <person name="Andreopoulos W.B."/>
            <person name="Clum A."/>
            <person name="Lindquist E."/>
            <person name="Daum C."/>
            <person name="Ramamoorthy G.K."/>
            <person name="Gryganskyi A."/>
            <person name="Culley D."/>
            <person name="Magnuson J.K."/>
            <person name="James T.Y."/>
            <person name="O'Malley M.A."/>
            <person name="Stajich J.E."/>
            <person name="Spatafora J.W."/>
            <person name="Visel A."/>
            <person name="Grigoriev I.V."/>
        </authorList>
    </citation>
    <scope>NUCLEOTIDE SEQUENCE [LARGE SCALE GENOMIC DNA]</scope>
    <source>
        <strain evidence="3 4">NRRL 2496</strain>
    </source>
</reference>
<evidence type="ECO:0000313" key="3">
    <source>
        <dbReference type="EMBL" id="ORY97220.1"/>
    </source>
</evidence>
<accession>A0A1X2HE89</accession>
<dbReference type="InParanoid" id="A0A1X2HE89"/>
<feature type="transmembrane region" description="Helical" evidence="1">
    <location>
        <begin position="54"/>
        <end position="80"/>
    </location>
</feature>